<keyword evidence="3" id="KW-1185">Reference proteome</keyword>
<comment type="caution">
    <text evidence="2">The sequence shown here is derived from an EMBL/GenBank/DDBJ whole genome shotgun (WGS) entry which is preliminary data.</text>
</comment>
<feature type="non-terminal residue" evidence="2">
    <location>
        <position position="93"/>
    </location>
</feature>
<organism evidence="2 3">
    <name type="scientific">Halocaridina rubra</name>
    <name type="common">Hawaiian red shrimp</name>
    <dbReference type="NCBI Taxonomy" id="373956"/>
    <lineage>
        <taxon>Eukaryota</taxon>
        <taxon>Metazoa</taxon>
        <taxon>Ecdysozoa</taxon>
        <taxon>Arthropoda</taxon>
        <taxon>Crustacea</taxon>
        <taxon>Multicrustacea</taxon>
        <taxon>Malacostraca</taxon>
        <taxon>Eumalacostraca</taxon>
        <taxon>Eucarida</taxon>
        <taxon>Decapoda</taxon>
        <taxon>Pleocyemata</taxon>
        <taxon>Caridea</taxon>
        <taxon>Atyoidea</taxon>
        <taxon>Atyidae</taxon>
        <taxon>Halocaridina</taxon>
    </lineage>
</organism>
<protein>
    <submittedName>
        <fullName evidence="2">Uncharacterized protein</fullName>
    </submittedName>
</protein>
<evidence type="ECO:0000313" key="3">
    <source>
        <dbReference type="Proteomes" id="UP001381693"/>
    </source>
</evidence>
<dbReference type="Proteomes" id="UP001381693">
    <property type="component" value="Unassembled WGS sequence"/>
</dbReference>
<dbReference type="AlphaFoldDB" id="A0AAN8X7U8"/>
<name>A0AAN8X7U8_HALRR</name>
<feature type="compositionally biased region" description="Basic and acidic residues" evidence="1">
    <location>
        <begin position="70"/>
        <end position="79"/>
    </location>
</feature>
<reference evidence="2 3" key="1">
    <citation type="submission" date="2023-11" db="EMBL/GenBank/DDBJ databases">
        <title>Halocaridina rubra genome assembly.</title>
        <authorList>
            <person name="Smith C."/>
        </authorList>
    </citation>
    <scope>NUCLEOTIDE SEQUENCE [LARGE SCALE GENOMIC DNA]</scope>
    <source>
        <strain evidence="2">EP-1</strain>
        <tissue evidence="2">Whole</tissue>
    </source>
</reference>
<feature type="region of interest" description="Disordered" evidence="1">
    <location>
        <begin position="70"/>
        <end position="93"/>
    </location>
</feature>
<sequence length="93" mass="10429">MKKHPVKSLKIKILSDSQYIMNDIMQEIIQGEEEQDGGPCPHIEEPIVQISEGGDEHIGLSDQGMIKAERSDQYEDHSDQMMGASVFRPTNMG</sequence>
<evidence type="ECO:0000313" key="2">
    <source>
        <dbReference type="EMBL" id="KAK7075598.1"/>
    </source>
</evidence>
<dbReference type="EMBL" id="JAXCGZ010010364">
    <property type="protein sequence ID" value="KAK7075598.1"/>
    <property type="molecule type" value="Genomic_DNA"/>
</dbReference>
<accession>A0AAN8X7U8</accession>
<proteinExistence type="predicted"/>
<gene>
    <name evidence="2" type="ORF">SK128_005768</name>
</gene>
<evidence type="ECO:0000256" key="1">
    <source>
        <dbReference type="SAM" id="MobiDB-lite"/>
    </source>
</evidence>